<comment type="subcellular location">
    <subcellularLocation>
        <location evidence="1">Membrane</location>
        <topology evidence="1">Multi-pass membrane protein</topology>
    </subcellularLocation>
</comment>
<evidence type="ECO:0000256" key="5">
    <source>
        <dbReference type="ARBA" id="ARBA00023136"/>
    </source>
</evidence>
<keyword evidence="9" id="KW-1185">Reference proteome</keyword>
<organism evidence="8 9">
    <name type="scientific">Desulfosarcina alkanivorans</name>
    <dbReference type="NCBI Taxonomy" id="571177"/>
    <lineage>
        <taxon>Bacteria</taxon>
        <taxon>Pseudomonadati</taxon>
        <taxon>Thermodesulfobacteriota</taxon>
        <taxon>Desulfobacteria</taxon>
        <taxon>Desulfobacterales</taxon>
        <taxon>Desulfosarcinaceae</taxon>
        <taxon>Desulfosarcina</taxon>
    </lineage>
</organism>
<dbReference type="AlphaFoldDB" id="A0A5K7YRG9"/>
<dbReference type="Proteomes" id="UP000427906">
    <property type="component" value="Chromosome"/>
</dbReference>
<feature type="transmembrane region" description="Helical" evidence="6">
    <location>
        <begin position="35"/>
        <end position="56"/>
    </location>
</feature>
<dbReference type="PANTHER" id="PTHR30071">
    <property type="entry name" value="HEME EXPORTER PROTEIN C"/>
    <property type="match status" value="1"/>
</dbReference>
<dbReference type="GO" id="GO:0017004">
    <property type="term" value="P:cytochrome complex assembly"/>
    <property type="evidence" value="ECO:0007669"/>
    <property type="project" value="UniProtKB-KW"/>
</dbReference>
<keyword evidence="4 6" id="KW-1133">Transmembrane helix</keyword>
<evidence type="ECO:0000313" key="9">
    <source>
        <dbReference type="Proteomes" id="UP000427906"/>
    </source>
</evidence>
<proteinExistence type="predicted"/>
<dbReference type="NCBIfam" id="TIGR03144">
    <property type="entry name" value="cytochr_II_ccsB"/>
    <property type="match status" value="1"/>
</dbReference>
<dbReference type="InterPro" id="IPR002541">
    <property type="entry name" value="Cyt_c_assembly"/>
</dbReference>
<evidence type="ECO:0000256" key="1">
    <source>
        <dbReference type="ARBA" id="ARBA00004141"/>
    </source>
</evidence>
<dbReference type="InterPro" id="IPR045062">
    <property type="entry name" value="Cyt_c_biogenesis_CcsA/CcmC"/>
</dbReference>
<keyword evidence="2 6" id="KW-0812">Transmembrane</keyword>
<evidence type="ECO:0000256" key="3">
    <source>
        <dbReference type="ARBA" id="ARBA00022748"/>
    </source>
</evidence>
<dbReference type="PANTHER" id="PTHR30071:SF1">
    <property type="entry name" value="CYTOCHROME B_B6 PROTEIN-RELATED"/>
    <property type="match status" value="1"/>
</dbReference>
<dbReference type="Pfam" id="PF01578">
    <property type="entry name" value="Cytochrom_C_asm"/>
    <property type="match status" value="1"/>
</dbReference>
<evidence type="ECO:0000256" key="2">
    <source>
        <dbReference type="ARBA" id="ARBA00022692"/>
    </source>
</evidence>
<dbReference type="GO" id="GO:0020037">
    <property type="term" value="F:heme binding"/>
    <property type="evidence" value="ECO:0007669"/>
    <property type="project" value="InterPro"/>
</dbReference>
<feature type="transmembrane region" description="Helical" evidence="6">
    <location>
        <begin position="71"/>
        <end position="89"/>
    </location>
</feature>
<keyword evidence="3" id="KW-0201">Cytochrome c-type biogenesis</keyword>
<feature type="transmembrane region" description="Helical" evidence="6">
    <location>
        <begin position="223"/>
        <end position="240"/>
    </location>
</feature>
<feature type="transmembrane region" description="Helical" evidence="6">
    <location>
        <begin position="135"/>
        <end position="160"/>
    </location>
</feature>
<name>A0A5K7YRG9_9BACT</name>
<feature type="transmembrane region" description="Helical" evidence="6">
    <location>
        <begin position="249"/>
        <end position="267"/>
    </location>
</feature>
<evidence type="ECO:0000259" key="7">
    <source>
        <dbReference type="Pfam" id="PF01578"/>
    </source>
</evidence>
<evidence type="ECO:0000256" key="4">
    <source>
        <dbReference type="ARBA" id="ARBA00022989"/>
    </source>
</evidence>
<feature type="transmembrane region" description="Helical" evidence="6">
    <location>
        <begin position="96"/>
        <end position="115"/>
    </location>
</feature>
<dbReference type="OrthoDB" id="9814290at2"/>
<keyword evidence="5 6" id="KW-0472">Membrane</keyword>
<accession>A0A5K7YRG9</accession>
<dbReference type="RefSeq" id="WP_155318869.1">
    <property type="nucleotide sequence ID" value="NZ_AP021874.1"/>
</dbReference>
<feature type="transmembrane region" description="Helical" evidence="6">
    <location>
        <begin position="181"/>
        <end position="203"/>
    </location>
</feature>
<gene>
    <name evidence="8" type="ORF">DSCA_49000</name>
</gene>
<protein>
    <submittedName>
        <fullName evidence="8">C-type cytochrome biogenesis protein CcsB</fullName>
    </submittedName>
</protein>
<dbReference type="InterPro" id="IPR017562">
    <property type="entry name" value="Cyt_c_biogenesis_CcsA"/>
</dbReference>
<feature type="domain" description="Cytochrome c assembly protein" evidence="7">
    <location>
        <begin position="68"/>
        <end position="274"/>
    </location>
</feature>
<dbReference type="KEGG" id="dalk:DSCA_49000"/>
<feature type="transmembrane region" description="Helical" evidence="6">
    <location>
        <begin position="6"/>
        <end position="28"/>
    </location>
</feature>
<sequence>MNNSLILSITTFVYGFAATLYLVAWIFHKPHLNRWATWVASAGILGNAAGFVMRWVESYTMGIGRIPLSNLYESLVFFSLMIAVIYLVIERKYRHQTIGVFAMPLAFLSIAYASLSPNISDRIQPLLPALKSNWLTVHVVTCFIGYAAFAIAFGLALMYLAKKNDQAPVGTLRSRLPKQRLLDELTHQMVLFGFLFLTAGIISGAVWANSAWGRYWGWDPKETWSLITWFVYATLLHARLMRGWRGRRIAVFSMIGFAAVLFTYFGVNYLPGLHSYGTAG</sequence>
<evidence type="ECO:0000256" key="6">
    <source>
        <dbReference type="SAM" id="Phobius"/>
    </source>
</evidence>
<dbReference type="EMBL" id="AP021874">
    <property type="protein sequence ID" value="BBO70970.1"/>
    <property type="molecule type" value="Genomic_DNA"/>
</dbReference>
<dbReference type="GO" id="GO:0005886">
    <property type="term" value="C:plasma membrane"/>
    <property type="evidence" value="ECO:0007669"/>
    <property type="project" value="TreeGrafter"/>
</dbReference>
<reference evidence="8 9" key="1">
    <citation type="submission" date="2019-11" db="EMBL/GenBank/DDBJ databases">
        <title>Comparative genomics of hydrocarbon-degrading Desulfosarcina strains.</title>
        <authorList>
            <person name="Watanabe M."/>
            <person name="Kojima H."/>
            <person name="Fukui M."/>
        </authorList>
    </citation>
    <scope>NUCLEOTIDE SEQUENCE [LARGE SCALE GENOMIC DNA]</scope>
    <source>
        <strain evidence="8 9">PL12</strain>
    </source>
</reference>
<evidence type="ECO:0000313" key="8">
    <source>
        <dbReference type="EMBL" id="BBO70970.1"/>
    </source>
</evidence>